<evidence type="ECO:0000313" key="5">
    <source>
        <dbReference type="Proteomes" id="UP001596504"/>
    </source>
</evidence>
<dbReference type="EMBL" id="JBHTCJ010000003">
    <property type="protein sequence ID" value="MFC7341430.1"/>
    <property type="molecule type" value="Genomic_DNA"/>
</dbReference>
<evidence type="ECO:0000256" key="2">
    <source>
        <dbReference type="ARBA" id="ARBA00022679"/>
    </source>
</evidence>
<reference evidence="5" key="1">
    <citation type="journal article" date="2019" name="Int. J. Syst. Evol. Microbiol.">
        <title>The Global Catalogue of Microorganisms (GCM) 10K type strain sequencing project: providing services to taxonomists for standard genome sequencing and annotation.</title>
        <authorList>
            <consortium name="The Broad Institute Genomics Platform"/>
            <consortium name="The Broad Institute Genome Sequencing Center for Infectious Disease"/>
            <person name="Wu L."/>
            <person name="Ma J."/>
        </authorList>
    </citation>
    <scope>NUCLEOTIDE SEQUENCE [LARGE SCALE GENOMIC DNA]</scope>
    <source>
        <strain evidence="5">WLHS5</strain>
    </source>
</reference>
<dbReference type="PANTHER" id="PTHR48050:SF13">
    <property type="entry name" value="STEROL 3-BETA-GLUCOSYLTRANSFERASE UGT80A2"/>
    <property type="match status" value="1"/>
</dbReference>
<evidence type="ECO:0000313" key="4">
    <source>
        <dbReference type="EMBL" id="MFC7341430.1"/>
    </source>
</evidence>
<evidence type="ECO:0000256" key="1">
    <source>
        <dbReference type="ARBA" id="ARBA00009995"/>
    </source>
</evidence>
<dbReference type="NCBIfam" id="TIGR01426">
    <property type="entry name" value="MGT"/>
    <property type="match status" value="1"/>
</dbReference>
<dbReference type="RefSeq" id="WP_380666269.1">
    <property type="nucleotide sequence ID" value="NZ_JBHTCJ010000003.1"/>
</dbReference>
<accession>A0ABW2LJT7</accession>
<name>A0ABW2LJT7_9PSEU</name>
<dbReference type="InterPro" id="IPR050426">
    <property type="entry name" value="Glycosyltransferase_28"/>
</dbReference>
<dbReference type="InterPro" id="IPR035595">
    <property type="entry name" value="UDP_glycos_trans_CS"/>
</dbReference>
<keyword evidence="5" id="KW-1185">Reference proteome</keyword>
<gene>
    <name evidence="4" type="ORF">ACFQRI_08385</name>
</gene>
<protein>
    <submittedName>
        <fullName evidence="4">Macrolide family glycosyltransferase</fullName>
    </submittedName>
</protein>
<proteinExistence type="inferred from homology"/>
<dbReference type="InterPro" id="IPR002213">
    <property type="entry name" value="UDP_glucos_trans"/>
</dbReference>
<evidence type="ECO:0000259" key="3">
    <source>
        <dbReference type="Pfam" id="PF06722"/>
    </source>
</evidence>
<feature type="domain" description="Erythromycin biosynthesis protein CIII-like C-terminal" evidence="3">
    <location>
        <begin position="252"/>
        <end position="379"/>
    </location>
</feature>
<sequence>MSRSAQHSQHVRAAHIAFFSIPAHGHVNPGLGLVAELAARGHRVSYATTHDFAPQVTEAGATPVVYRSLLPGSAGISRDEWPEDEAEAQQLFLDETKAVLPQVEEAFAADRPDLIIYDIAGFPALVLSEKWVIPRVQLSPTHVYSEGIEEVMGNGETTPEKEAVRARYAEFFAEQGTNLTFRDVGFPVRSIVTIPRTFQYFGDRVDEIFTFVGPMLSERGFQGDWQAPDERPVLVISLGSAYNDRLDFYRRCLLAFGDLDWHVVLATGRAIDPAELGELPANFEVHQWIPQLRVLSQASAFLTHAGTGGVMEGLHHGVPLIAAPQAVDQFANAARIDELALGVQVDAGAVTPEELRTALDRVSTDEKIRRSVREMRREIRRSGGLNAAVEIVESHLPD</sequence>
<dbReference type="Pfam" id="PF06722">
    <property type="entry name" value="EryCIII-like_C"/>
    <property type="match status" value="1"/>
</dbReference>
<keyword evidence="2" id="KW-0808">Transferase</keyword>
<organism evidence="4 5">
    <name type="scientific">Saccharopolyspora griseoalba</name>
    <dbReference type="NCBI Taxonomy" id="1431848"/>
    <lineage>
        <taxon>Bacteria</taxon>
        <taxon>Bacillati</taxon>
        <taxon>Actinomycetota</taxon>
        <taxon>Actinomycetes</taxon>
        <taxon>Pseudonocardiales</taxon>
        <taxon>Pseudonocardiaceae</taxon>
        <taxon>Saccharopolyspora</taxon>
    </lineage>
</organism>
<comment type="similarity">
    <text evidence="1">Belongs to the UDP-glycosyltransferase family.</text>
</comment>
<dbReference type="SUPFAM" id="SSF53756">
    <property type="entry name" value="UDP-Glycosyltransferase/glycogen phosphorylase"/>
    <property type="match status" value="1"/>
</dbReference>
<dbReference type="Proteomes" id="UP001596504">
    <property type="component" value="Unassembled WGS sequence"/>
</dbReference>
<comment type="caution">
    <text evidence="4">The sequence shown here is derived from an EMBL/GenBank/DDBJ whole genome shotgun (WGS) entry which is preliminary data.</text>
</comment>
<dbReference type="InterPro" id="IPR010610">
    <property type="entry name" value="EryCIII-like_C"/>
</dbReference>
<dbReference type="PROSITE" id="PS00375">
    <property type="entry name" value="UDPGT"/>
    <property type="match status" value="1"/>
</dbReference>
<dbReference type="PANTHER" id="PTHR48050">
    <property type="entry name" value="STEROL 3-BETA-GLUCOSYLTRANSFERASE"/>
    <property type="match status" value="1"/>
</dbReference>
<dbReference type="CDD" id="cd03784">
    <property type="entry name" value="GT1_Gtf-like"/>
    <property type="match status" value="1"/>
</dbReference>
<dbReference type="Gene3D" id="3.40.50.2000">
    <property type="entry name" value="Glycogen Phosphorylase B"/>
    <property type="match status" value="2"/>
</dbReference>
<dbReference type="InterPro" id="IPR006326">
    <property type="entry name" value="UDPGT_MGT-like"/>
</dbReference>